<protein>
    <recommendedName>
        <fullName evidence="3 5">acylphosphatase</fullName>
        <ecNumber evidence="2 5">3.6.1.7</ecNumber>
    </recommendedName>
</protein>
<dbReference type="EMBL" id="AAOF01000010">
    <property type="protein sequence ID" value="EAR21302.1"/>
    <property type="molecule type" value="Genomic_DNA"/>
</dbReference>
<dbReference type="InterPro" id="IPR001792">
    <property type="entry name" value="Acylphosphatase-like_dom"/>
</dbReference>
<dbReference type="Proteomes" id="UP000003374">
    <property type="component" value="Unassembled WGS sequence"/>
</dbReference>
<dbReference type="NCBIfam" id="NF011022">
    <property type="entry name" value="PRK14451.1"/>
    <property type="match status" value="1"/>
</dbReference>
<evidence type="ECO:0000256" key="4">
    <source>
        <dbReference type="ARBA" id="ARBA00047645"/>
    </source>
</evidence>
<comment type="similarity">
    <text evidence="1 6">Belongs to the acylphosphatase family.</text>
</comment>
<sequence>MSIRCIRCYVSGKVQGVFYRASTRKQAIRLGLCGYVRNLPDGRVEVLACGETRAIDALVVWLRRGPSQSRVTAVEVESAADPNIQGFDIV</sequence>
<evidence type="ECO:0000256" key="6">
    <source>
        <dbReference type="RuleBase" id="RU004168"/>
    </source>
</evidence>
<proteinExistence type="inferred from homology"/>
<dbReference type="eggNOG" id="COG1254">
    <property type="taxonomic scope" value="Bacteria"/>
</dbReference>
<keyword evidence="9" id="KW-1185">Reference proteome</keyword>
<evidence type="ECO:0000259" key="7">
    <source>
        <dbReference type="PROSITE" id="PS51160"/>
    </source>
</evidence>
<feature type="active site" evidence="5">
    <location>
        <position position="38"/>
    </location>
</feature>
<dbReference type="InterPro" id="IPR020456">
    <property type="entry name" value="Acylphosphatase"/>
</dbReference>
<dbReference type="SUPFAM" id="SSF54975">
    <property type="entry name" value="Acylphosphatase/BLUF domain-like"/>
    <property type="match status" value="1"/>
</dbReference>
<dbReference type="EC" id="3.6.1.7" evidence="2 5"/>
<dbReference type="STRING" id="314278.NB231_08595"/>
<evidence type="ECO:0000256" key="5">
    <source>
        <dbReference type="PROSITE-ProRule" id="PRU00520"/>
    </source>
</evidence>
<comment type="catalytic activity">
    <reaction evidence="4 5">
        <text>an acyl phosphate + H2O = a carboxylate + phosphate + H(+)</text>
        <dbReference type="Rhea" id="RHEA:14965"/>
        <dbReference type="ChEBI" id="CHEBI:15377"/>
        <dbReference type="ChEBI" id="CHEBI:15378"/>
        <dbReference type="ChEBI" id="CHEBI:29067"/>
        <dbReference type="ChEBI" id="CHEBI:43474"/>
        <dbReference type="ChEBI" id="CHEBI:59918"/>
        <dbReference type="EC" id="3.6.1.7"/>
    </reaction>
</comment>
<dbReference type="OrthoDB" id="5295388at2"/>
<dbReference type="AlphaFoldDB" id="A4BSN2"/>
<dbReference type="GO" id="GO:0003998">
    <property type="term" value="F:acylphosphatase activity"/>
    <property type="evidence" value="ECO:0007669"/>
    <property type="project" value="UniProtKB-EC"/>
</dbReference>
<dbReference type="HOGENOM" id="CLU_141932_1_3_6"/>
<accession>A4BSN2</accession>
<evidence type="ECO:0000256" key="1">
    <source>
        <dbReference type="ARBA" id="ARBA00005614"/>
    </source>
</evidence>
<evidence type="ECO:0000256" key="2">
    <source>
        <dbReference type="ARBA" id="ARBA00012150"/>
    </source>
</evidence>
<dbReference type="PROSITE" id="PS51160">
    <property type="entry name" value="ACYLPHOSPHATASE_3"/>
    <property type="match status" value="1"/>
</dbReference>
<feature type="active site" evidence="5">
    <location>
        <position position="20"/>
    </location>
</feature>
<dbReference type="Gene3D" id="3.30.70.100">
    <property type="match status" value="1"/>
</dbReference>
<dbReference type="RefSeq" id="WP_005001505.1">
    <property type="nucleotide sequence ID" value="NZ_CH672427.1"/>
</dbReference>
<reference evidence="8 9" key="1">
    <citation type="submission" date="2006-02" db="EMBL/GenBank/DDBJ databases">
        <authorList>
            <person name="Waterbury J."/>
            <person name="Ferriera S."/>
            <person name="Johnson J."/>
            <person name="Kravitz S."/>
            <person name="Halpern A."/>
            <person name="Remington K."/>
            <person name="Beeson K."/>
            <person name="Tran B."/>
            <person name="Rogers Y.-H."/>
            <person name="Friedman R."/>
            <person name="Venter J.C."/>
        </authorList>
    </citation>
    <scope>NUCLEOTIDE SEQUENCE [LARGE SCALE GENOMIC DNA]</scope>
    <source>
        <strain evidence="8 9">Nb-231</strain>
    </source>
</reference>
<name>A4BSN2_9GAMM</name>
<dbReference type="PANTHER" id="PTHR47268">
    <property type="entry name" value="ACYLPHOSPHATASE"/>
    <property type="match status" value="1"/>
</dbReference>
<evidence type="ECO:0000256" key="3">
    <source>
        <dbReference type="ARBA" id="ARBA00015991"/>
    </source>
</evidence>
<dbReference type="NCBIfam" id="NF011000">
    <property type="entry name" value="PRK14426.1"/>
    <property type="match status" value="1"/>
</dbReference>
<comment type="caution">
    <text evidence="8">The sequence shown here is derived from an EMBL/GenBank/DDBJ whole genome shotgun (WGS) entry which is preliminary data.</text>
</comment>
<keyword evidence="5" id="KW-0378">Hydrolase</keyword>
<gene>
    <name evidence="8" type="ORF">NB231_08595</name>
</gene>
<evidence type="ECO:0000313" key="8">
    <source>
        <dbReference type="EMBL" id="EAR21302.1"/>
    </source>
</evidence>
<dbReference type="PANTHER" id="PTHR47268:SF4">
    <property type="entry name" value="ACYLPHOSPHATASE"/>
    <property type="match status" value="1"/>
</dbReference>
<dbReference type="InterPro" id="IPR036046">
    <property type="entry name" value="Acylphosphatase-like_dom_sf"/>
</dbReference>
<feature type="domain" description="Acylphosphatase-like" evidence="7">
    <location>
        <begin position="5"/>
        <end position="90"/>
    </location>
</feature>
<dbReference type="Pfam" id="PF00708">
    <property type="entry name" value="Acylphosphatase"/>
    <property type="match status" value="1"/>
</dbReference>
<dbReference type="InterPro" id="IPR017968">
    <property type="entry name" value="Acylphosphatase_CS"/>
</dbReference>
<dbReference type="PROSITE" id="PS00151">
    <property type="entry name" value="ACYLPHOSPHATASE_2"/>
    <property type="match status" value="1"/>
</dbReference>
<organism evidence="8 9">
    <name type="scientific">Nitrococcus mobilis Nb-231</name>
    <dbReference type="NCBI Taxonomy" id="314278"/>
    <lineage>
        <taxon>Bacteria</taxon>
        <taxon>Pseudomonadati</taxon>
        <taxon>Pseudomonadota</taxon>
        <taxon>Gammaproteobacteria</taxon>
        <taxon>Chromatiales</taxon>
        <taxon>Ectothiorhodospiraceae</taxon>
        <taxon>Nitrococcus</taxon>
    </lineage>
</organism>
<evidence type="ECO:0000313" key="9">
    <source>
        <dbReference type="Proteomes" id="UP000003374"/>
    </source>
</evidence>